<proteinExistence type="predicted"/>
<dbReference type="Proteomes" id="UP000023152">
    <property type="component" value="Unassembled WGS sequence"/>
</dbReference>
<name>X6PC78_RETFI</name>
<feature type="region of interest" description="Disordered" evidence="1">
    <location>
        <begin position="66"/>
        <end position="116"/>
    </location>
</feature>
<feature type="region of interest" description="Disordered" evidence="1">
    <location>
        <begin position="1"/>
        <end position="41"/>
    </location>
</feature>
<feature type="compositionally biased region" description="Acidic residues" evidence="1">
    <location>
        <begin position="97"/>
        <end position="111"/>
    </location>
</feature>
<comment type="caution">
    <text evidence="2">The sequence shown here is derived from an EMBL/GenBank/DDBJ whole genome shotgun (WGS) entry which is preliminary data.</text>
</comment>
<accession>X6PC78</accession>
<evidence type="ECO:0000313" key="2">
    <source>
        <dbReference type="EMBL" id="ETO35708.1"/>
    </source>
</evidence>
<keyword evidence="3" id="KW-1185">Reference proteome</keyword>
<feature type="compositionally biased region" description="Low complexity" evidence="1">
    <location>
        <begin position="74"/>
        <end position="91"/>
    </location>
</feature>
<dbReference type="AlphaFoldDB" id="X6PC78"/>
<reference evidence="2 3" key="1">
    <citation type="journal article" date="2013" name="Curr. Biol.">
        <title>The Genome of the Foraminiferan Reticulomyxa filosa.</title>
        <authorList>
            <person name="Glockner G."/>
            <person name="Hulsmann N."/>
            <person name="Schleicher M."/>
            <person name="Noegel A.A."/>
            <person name="Eichinger L."/>
            <person name="Gallinger C."/>
            <person name="Pawlowski J."/>
            <person name="Sierra R."/>
            <person name="Euteneuer U."/>
            <person name="Pillet L."/>
            <person name="Moustafa A."/>
            <person name="Platzer M."/>
            <person name="Groth M."/>
            <person name="Szafranski K."/>
            <person name="Schliwa M."/>
        </authorList>
    </citation>
    <scope>NUCLEOTIDE SEQUENCE [LARGE SCALE GENOMIC DNA]</scope>
</reference>
<sequence length="171" mass="19238">MNSVYNISKSEEDTTNKQTNKQKDAAEKLSVDPTPVKIRLHSESEKLVHSFPVHCEGHPTSGNVDGSFKWYRMSSDNNHNSSNNSNNLSTNNKKDNNDDDDDNDNDNEDNDDNKSDNFQLLVCTTTPIFYPSIEDSGNEIACQWVPGEQSLLLYQPSNFARIGPLVKDIQI</sequence>
<dbReference type="EMBL" id="ASPP01001386">
    <property type="protein sequence ID" value="ETO35708.1"/>
    <property type="molecule type" value="Genomic_DNA"/>
</dbReference>
<gene>
    <name evidence="2" type="ORF">RFI_01351</name>
</gene>
<organism evidence="2 3">
    <name type="scientific">Reticulomyxa filosa</name>
    <dbReference type="NCBI Taxonomy" id="46433"/>
    <lineage>
        <taxon>Eukaryota</taxon>
        <taxon>Sar</taxon>
        <taxon>Rhizaria</taxon>
        <taxon>Retaria</taxon>
        <taxon>Foraminifera</taxon>
        <taxon>Monothalamids</taxon>
        <taxon>Reticulomyxidae</taxon>
        <taxon>Reticulomyxa</taxon>
    </lineage>
</organism>
<feature type="compositionally biased region" description="Basic and acidic residues" evidence="1">
    <location>
        <begin position="9"/>
        <end position="30"/>
    </location>
</feature>
<evidence type="ECO:0000313" key="3">
    <source>
        <dbReference type="Proteomes" id="UP000023152"/>
    </source>
</evidence>
<feature type="non-terminal residue" evidence="2">
    <location>
        <position position="171"/>
    </location>
</feature>
<evidence type="ECO:0000256" key="1">
    <source>
        <dbReference type="SAM" id="MobiDB-lite"/>
    </source>
</evidence>
<protein>
    <submittedName>
        <fullName evidence="2">Uncharacterized protein</fullName>
    </submittedName>
</protein>